<dbReference type="Proteomes" id="UP000054516">
    <property type="component" value="Unassembled WGS sequence"/>
</dbReference>
<reference evidence="2" key="1">
    <citation type="submission" date="2016-03" db="EMBL/GenBank/DDBJ databases">
        <title>Draft genome sequence of Rosellinia necatrix.</title>
        <authorList>
            <person name="Kanematsu S."/>
        </authorList>
    </citation>
    <scope>NUCLEOTIDE SEQUENCE [LARGE SCALE GENOMIC DNA]</scope>
    <source>
        <strain evidence="2">W97</strain>
    </source>
</reference>
<dbReference type="STRING" id="77044.A0A1W2TL59"/>
<name>A0A1W2TL59_ROSNE</name>
<proteinExistence type="predicted"/>
<feature type="region of interest" description="Disordered" evidence="1">
    <location>
        <begin position="101"/>
        <end position="145"/>
    </location>
</feature>
<feature type="compositionally biased region" description="Basic and acidic residues" evidence="1">
    <location>
        <begin position="124"/>
        <end position="145"/>
    </location>
</feature>
<evidence type="ECO:0000256" key="1">
    <source>
        <dbReference type="SAM" id="MobiDB-lite"/>
    </source>
</evidence>
<dbReference type="EMBL" id="DF977479">
    <property type="protein sequence ID" value="GAP89042.2"/>
    <property type="molecule type" value="Genomic_DNA"/>
</dbReference>
<organism evidence="2">
    <name type="scientific">Rosellinia necatrix</name>
    <name type="common">White root-rot fungus</name>
    <dbReference type="NCBI Taxonomy" id="77044"/>
    <lineage>
        <taxon>Eukaryota</taxon>
        <taxon>Fungi</taxon>
        <taxon>Dikarya</taxon>
        <taxon>Ascomycota</taxon>
        <taxon>Pezizomycotina</taxon>
        <taxon>Sordariomycetes</taxon>
        <taxon>Xylariomycetidae</taxon>
        <taxon>Xylariales</taxon>
        <taxon>Xylariaceae</taxon>
        <taxon>Rosellinia</taxon>
    </lineage>
</organism>
<evidence type="ECO:0000313" key="2">
    <source>
        <dbReference type="EMBL" id="GAP89042.2"/>
    </source>
</evidence>
<gene>
    <name evidence="2" type="ORF">SAMD00023353_3401280</name>
</gene>
<sequence>MAETCVSNYNPDLGSVIVRKERSSSPILGIFTRASRHSHPRQADLARVAGSFSSINNAFLGREVLRLVERLRAAVPSSQEAPTRRTDWTLTWGIARNTVKAQEDEDGEAQALGGEGPPVAGEPAGDHREGGGLAECVRHESAKDR</sequence>
<keyword evidence="3" id="KW-1185">Reference proteome</keyword>
<dbReference type="AlphaFoldDB" id="A0A1W2TL59"/>
<evidence type="ECO:0000313" key="3">
    <source>
        <dbReference type="Proteomes" id="UP000054516"/>
    </source>
</evidence>
<protein>
    <submittedName>
        <fullName evidence="2">Putative homoaconitase</fullName>
    </submittedName>
</protein>
<accession>A0A1W2TL59</accession>